<protein>
    <submittedName>
        <fullName evidence="2">Uncharacterized protein</fullName>
    </submittedName>
</protein>
<gene>
    <name evidence="2" type="ORF">P029_02835</name>
</gene>
<keyword evidence="1" id="KW-0472">Membrane</keyword>
<proteinExistence type="predicted"/>
<keyword evidence="1" id="KW-1133">Transmembrane helix</keyword>
<accession>A0A168HBR1</accession>
<reference evidence="2 3" key="1">
    <citation type="journal article" date="2013" name="Pathogens">
        <title>An Emerging Tick-Borne Disease of Humans Is Caused by a Subset of Strains with Conserved Genome Structure.</title>
        <authorList>
            <person name="Barbet A.F."/>
            <person name="Al-Khedery B."/>
            <person name="Stuen S."/>
            <person name="Granquist E.G."/>
            <person name="Felsheim R.F."/>
            <person name="Munderloh U.G."/>
        </authorList>
    </citation>
    <scope>NUCLEOTIDE SEQUENCE [LARGE SCALE GENOMIC DNA]</scope>
    <source>
        <strain evidence="2 3">Norway variant2</strain>
    </source>
</reference>
<dbReference type="EMBL" id="CP015376">
    <property type="protein sequence ID" value="ANC34297.1"/>
    <property type="molecule type" value="Genomic_DNA"/>
</dbReference>
<sequence length="72" mass="8398">MPGFYAHVLDAARASAEVPTVPVAAFRQLFFYILTCISIRRKRLYENRLSTLTHRCSWCLCLCSEYTYIRGF</sequence>
<organism evidence="2 3">
    <name type="scientific">Anaplasma phagocytophilum str. Norway variant2</name>
    <dbReference type="NCBI Taxonomy" id="1392507"/>
    <lineage>
        <taxon>Bacteria</taxon>
        <taxon>Pseudomonadati</taxon>
        <taxon>Pseudomonadota</taxon>
        <taxon>Alphaproteobacteria</taxon>
        <taxon>Rickettsiales</taxon>
        <taxon>Anaplasmataceae</taxon>
        <taxon>Anaplasma</taxon>
        <taxon>phagocytophilum group</taxon>
    </lineage>
</organism>
<feature type="transmembrane region" description="Helical" evidence="1">
    <location>
        <begin position="20"/>
        <end position="39"/>
    </location>
</feature>
<evidence type="ECO:0000313" key="2">
    <source>
        <dbReference type="EMBL" id="ANC34297.1"/>
    </source>
</evidence>
<evidence type="ECO:0000256" key="1">
    <source>
        <dbReference type="SAM" id="Phobius"/>
    </source>
</evidence>
<dbReference type="AlphaFoldDB" id="A0A168HBR1"/>
<name>A0A168HBR1_ANAPH</name>
<keyword evidence="1" id="KW-0812">Transmembrane</keyword>
<evidence type="ECO:0000313" key="3">
    <source>
        <dbReference type="Proteomes" id="UP000053801"/>
    </source>
</evidence>
<dbReference type="Proteomes" id="UP000053801">
    <property type="component" value="Chromosome"/>
</dbReference>
<reference evidence="2 3" key="2">
    <citation type="journal article" date="2014" name="Pathogens">
        <title>Comparative Genomics Identifies a Potential Marker of Human-Virulent Anaplasma phagocytophilum.</title>
        <authorList>
            <person name="Al-Khedery B."/>
            <person name="Barbet A.F."/>
        </authorList>
    </citation>
    <scope>NUCLEOTIDE SEQUENCE [LARGE SCALE GENOMIC DNA]</scope>
    <source>
        <strain evidence="2 3">Norway variant2</strain>
    </source>
</reference>